<feature type="non-terminal residue" evidence="6">
    <location>
        <position position="192"/>
    </location>
</feature>
<keyword evidence="7" id="KW-1185">Reference proteome</keyword>
<reference evidence="6 7" key="1">
    <citation type="submission" date="2019-01" db="EMBL/GenBank/DDBJ databases">
        <title>A draft genome assembly of the solar-powered sea slug Elysia chlorotica.</title>
        <authorList>
            <person name="Cai H."/>
            <person name="Li Q."/>
            <person name="Fang X."/>
            <person name="Li J."/>
            <person name="Curtis N.E."/>
            <person name="Altenburger A."/>
            <person name="Shibata T."/>
            <person name="Feng M."/>
            <person name="Maeda T."/>
            <person name="Schwartz J.A."/>
            <person name="Shigenobu S."/>
            <person name="Lundholm N."/>
            <person name="Nishiyama T."/>
            <person name="Yang H."/>
            <person name="Hasebe M."/>
            <person name="Li S."/>
            <person name="Pierce S.K."/>
            <person name="Wang J."/>
        </authorList>
    </citation>
    <scope>NUCLEOTIDE SEQUENCE [LARGE SCALE GENOMIC DNA]</scope>
    <source>
        <strain evidence="6">EC2010</strain>
        <tissue evidence="6">Whole organism of an adult</tissue>
    </source>
</reference>
<proteinExistence type="predicted"/>
<evidence type="ECO:0000256" key="3">
    <source>
        <dbReference type="SAM" id="MobiDB-lite"/>
    </source>
</evidence>
<gene>
    <name evidence="6" type="ORF">EGW08_017755</name>
</gene>
<evidence type="ECO:0000313" key="7">
    <source>
        <dbReference type="Proteomes" id="UP000271974"/>
    </source>
</evidence>
<dbReference type="CDD" id="cd00033">
    <property type="entry name" value="CCP"/>
    <property type="match status" value="1"/>
</dbReference>
<feature type="domain" description="Sushi" evidence="5">
    <location>
        <begin position="4"/>
        <end position="66"/>
    </location>
</feature>
<dbReference type="OrthoDB" id="6160217at2759"/>
<accession>A0A433SZ90</accession>
<dbReference type="Proteomes" id="UP000271974">
    <property type="component" value="Unassembled WGS sequence"/>
</dbReference>
<feature type="compositionally biased region" description="Basic and acidic residues" evidence="3">
    <location>
        <begin position="179"/>
        <end position="192"/>
    </location>
</feature>
<dbReference type="SUPFAM" id="SSF57535">
    <property type="entry name" value="Complement control module/SCR domain"/>
    <property type="match status" value="1"/>
</dbReference>
<dbReference type="PROSITE" id="PS50923">
    <property type="entry name" value="SUSHI"/>
    <property type="match status" value="1"/>
</dbReference>
<organism evidence="6 7">
    <name type="scientific">Elysia chlorotica</name>
    <name type="common">Eastern emerald elysia</name>
    <name type="synonym">Sea slug</name>
    <dbReference type="NCBI Taxonomy" id="188477"/>
    <lineage>
        <taxon>Eukaryota</taxon>
        <taxon>Metazoa</taxon>
        <taxon>Spiralia</taxon>
        <taxon>Lophotrochozoa</taxon>
        <taxon>Mollusca</taxon>
        <taxon>Gastropoda</taxon>
        <taxon>Heterobranchia</taxon>
        <taxon>Euthyneura</taxon>
        <taxon>Panpulmonata</taxon>
        <taxon>Sacoglossa</taxon>
        <taxon>Placobranchoidea</taxon>
        <taxon>Plakobranchidae</taxon>
        <taxon>Elysia</taxon>
    </lineage>
</organism>
<keyword evidence="4" id="KW-0472">Membrane</keyword>
<protein>
    <recommendedName>
        <fullName evidence="5">Sushi domain-containing protein</fullName>
    </recommendedName>
</protein>
<comment type="caution">
    <text evidence="6">The sequence shown here is derived from an EMBL/GenBank/DDBJ whole genome shotgun (WGS) entry which is preliminary data.</text>
</comment>
<name>A0A433SZ90_ELYCH</name>
<evidence type="ECO:0000256" key="2">
    <source>
        <dbReference type="PROSITE-ProRule" id="PRU00302"/>
    </source>
</evidence>
<dbReference type="Gene3D" id="2.10.70.10">
    <property type="entry name" value="Complement Module, domain 1"/>
    <property type="match status" value="1"/>
</dbReference>
<evidence type="ECO:0000256" key="4">
    <source>
        <dbReference type="SAM" id="Phobius"/>
    </source>
</evidence>
<evidence type="ECO:0000256" key="1">
    <source>
        <dbReference type="ARBA" id="ARBA00023157"/>
    </source>
</evidence>
<evidence type="ECO:0000313" key="6">
    <source>
        <dbReference type="EMBL" id="RUS74480.1"/>
    </source>
</evidence>
<feature type="region of interest" description="Disordered" evidence="3">
    <location>
        <begin position="172"/>
        <end position="192"/>
    </location>
</feature>
<dbReference type="AlphaFoldDB" id="A0A433SZ90"/>
<keyword evidence="1" id="KW-1015">Disulfide bond</keyword>
<keyword evidence="4" id="KW-1133">Transmembrane helix</keyword>
<sequence>MKMKPCKFVPLVKRKYHTENFYMVDYADKTTIQFSCLTNFHLVSGDLRWTCLENGKWSGSEPLCAVDYLKDKWTLSGIIVLVSFFIPMLWLCTDFYCFVKKRTRVRNTRYTIGPLSDMRKNEKLLGQIHATKRIMSYNFETGSISWTMLSSTEDDQAEQRQHNEYEEFFRRKSHSIKSKTHDQDAKAQARRF</sequence>
<dbReference type="Pfam" id="PF00084">
    <property type="entry name" value="Sushi"/>
    <property type="match status" value="1"/>
</dbReference>
<feature type="transmembrane region" description="Helical" evidence="4">
    <location>
        <begin position="78"/>
        <end position="99"/>
    </location>
</feature>
<dbReference type="InterPro" id="IPR000436">
    <property type="entry name" value="Sushi_SCR_CCP_dom"/>
</dbReference>
<dbReference type="InterPro" id="IPR035976">
    <property type="entry name" value="Sushi/SCR/CCP_sf"/>
</dbReference>
<dbReference type="EMBL" id="RQTK01000827">
    <property type="protein sequence ID" value="RUS74480.1"/>
    <property type="molecule type" value="Genomic_DNA"/>
</dbReference>
<comment type="caution">
    <text evidence="2">Lacks conserved residue(s) required for the propagation of feature annotation.</text>
</comment>
<dbReference type="SMART" id="SM00032">
    <property type="entry name" value="CCP"/>
    <property type="match status" value="1"/>
</dbReference>
<evidence type="ECO:0000259" key="5">
    <source>
        <dbReference type="PROSITE" id="PS50923"/>
    </source>
</evidence>
<keyword evidence="4" id="KW-0812">Transmembrane</keyword>
<keyword evidence="2" id="KW-0768">Sushi</keyword>